<protein>
    <submittedName>
        <fullName evidence="7">ATP-binding cassette domain-containing protein</fullName>
    </submittedName>
</protein>
<sequence length="271" mass="29122">MTLPGTTRPDTNLAHPTLHDSTLAHSTLHDATSPDHPLLDIHVVRKAFGDRTVLRDVRLRLIEGECVSLIGASGSGKSSLLSIVAGLDRDWRGRVTLAGTPLDGVSPDIGLIFQEPRLFPWLTVAQNVAFGGEADPSALLAEVGLAGLGDYLPRQLSGGQAQRAAIARGLLNRPRVLLLDEPFSAVDAFTRIRLQDLLRRVAREHALTILMVTHDLDEALFLSDRIVLLDGQTGGLRAEYTPPPGARTRGDPAQAALKGSILDELYATHAL</sequence>
<dbReference type="OrthoDB" id="9783039at2"/>
<dbReference type="PANTHER" id="PTHR42788">
    <property type="entry name" value="TAURINE IMPORT ATP-BINDING PROTEIN-RELATED"/>
    <property type="match status" value="1"/>
</dbReference>
<accession>A0A6I3XV39</accession>
<dbReference type="GO" id="GO:0016887">
    <property type="term" value="F:ATP hydrolysis activity"/>
    <property type="evidence" value="ECO:0007669"/>
    <property type="project" value="InterPro"/>
</dbReference>
<dbReference type="InterPro" id="IPR003593">
    <property type="entry name" value="AAA+_ATPase"/>
</dbReference>
<dbReference type="InterPro" id="IPR003439">
    <property type="entry name" value="ABC_transporter-like_ATP-bd"/>
</dbReference>
<name>A0A6I3XV39_9BURK</name>
<dbReference type="Pfam" id="PF00005">
    <property type="entry name" value="ABC_tran"/>
    <property type="match status" value="1"/>
</dbReference>
<evidence type="ECO:0000256" key="5">
    <source>
        <dbReference type="ARBA" id="ARBA00022840"/>
    </source>
</evidence>
<dbReference type="Proteomes" id="UP000431684">
    <property type="component" value="Unassembled WGS sequence"/>
</dbReference>
<dbReference type="RefSeq" id="WP_155711260.1">
    <property type="nucleotide sequence ID" value="NZ_BMWU01000050.1"/>
</dbReference>
<comment type="similarity">
    <text evidence="1">Belongs to the ABC transporter superfamily.</text>
</comment>
<dbReference type="InterPro" id="IPR017871">
    <property type="entry name" value="ABC_transporter-like_CS"/>
</dbReference>
<evidence type="ECO:0000256" key="2">
    <source>
        <dbReference type="ARBA" id="ARBA00022448"/>
    </source>
</evidence>
<dbReference type="SMART" id="SM00382">
    <property type="entry name" value="AAA"/>
    <property type="match status" value="1"/>
</dbReference>
<dbReference type="EMBL" id="WNWM01000002">
    <property type="protein sequence ID" value="MUI15585.1"/>
    <property type="molecule type" value="Genomic_DNA"/>
</dbReference>
<proteinExistence type="inferred from homology"/>
<dbReference type="PROSITE" id="PS50893">
    <property type="entry name" value="ABC_TRANSPORTER_2"/>
    <property type="match status" value="1"/>
</dbReference>
<keyword evidence="8" id="KW-1185">Reference proteome</keyword>
<dbReference type="SUPFAM" id="SSF52540">
    <property type="entry name" value="P-loop containing nucleoside triphosphate hydrolases"/>
    <property type="match status" value="1"/>
</dbReference>
<dbReference type="Gene3D" id="3.40.50.300">
    <property type="entry name" value="P-loop containing nucleotide triphosphate hydrolases"/>
    <property type="match status" value="1"/>
</dbReference>
<dbReference type="GO" id="GO:0005524">
    <property type="term" value="F:ATP binding"/>
    <property type="evidence" value="ECO:0007669"/>
    <property type="project" value="UniProtKB-KW"/>
</dbReference>
<feature type="domain" description="ABC transporter" evidence="6">
    <location>
        <begin position="39"/>
        <end position="256"/>
    </location>
</feature>
<dbReference type="PROSITE" id="PS00211">
    <property type="entry name" value="ABC_TRANSPORTER_1"/>
    <property type="match status" value="1"/>
</dbReference>
<dbReference type="AlphaFoldDB" id="A0A6I3XV39"/>
<reference evidence="7 8" key="1">
    <citation type="submission" date="2019-11" db="EMBL/GenBank/DDBJ databases">
        <title>Draft Genome Sequences of Six Type Strains of the Genus Massilia.</title>
        <authorList>
            <person name="Miess H."/>
            <person name="Frediansyah A."/>
            <person name="Goeker M."/>
            <person name="Gross H."/>
        </authorList>
    </citation>
    <scope>NUCLEOTIDE SEQUENCE [LARGE SCALE GENOMIC DNA]</scope>
    <source>
        <strain evidence="7 8">DSM 17513</strain>
    </source>
</reference>
<keyword evidence="4" id="KW-0547">Nucleotide-binding</keyword>
<evidence type="ECO:0000256" key="1">
    <source>
        <dbReference type="ARBA" id="ARBA00005417"/>
    </source>
</evidence>
<dbReference type="PANTHER" id="PTHR42788:SF19">
    <property type="entry name" value="ALIPHATIC SULFONATES IMPORT ATP-BINDING PROTEIN SSUB 2"/>
    <property type="match status" value="1"/>
</dbReference>
<evidence type="ECO:0000313" key="8">
    <source>
        <dbReference type="Proteomes" id="UP000431684"/>
    </source>
</evidence>
<comment type="caution">
    <text evidence="7">The sequence shown here is derived from an EMBL/GenBank/DDBJ whole genome shotgun (WGS) entry which is preliminary data.</text>
</comment>
<keyword evidence="3" id="KW-1003">Cell membrane</keyword>
<keyword evidence="3" id="KW-0472">Membrane</keyword>
<dbReference type="InterPro" id="IPR027417">
    <property type="entry name" value="P-loop_NTPase"/>
</dbReference>
<dbReference type="InterPro" id="IPR050166">
    <property type="entry name" value="ABC_transporter_ATP-bind"/>
</dbReference>
<keyword evidence="5 7" id="KW-0067">ATP-binding</keyword>
<evidence type="ECO:0000256" key="4">
    <source>
        <dbReference type="ARBA" id="ARBA00022741"/>
    </source>
</evidence>
<organism evidence="7 8">
    <name type="scientific">Pseudoduganella dura</name>
    <dbReference type="NCBI Taxonomy" id="321982"/>
    <lineage>
        <taxon>Bacteria</taxon>
        <taxon>Pseudomonadati</taxon>
        <taxon>Pseudomonadota</taxon>
        <taxon>Betaproteobacteria</taxon>
        <taxon>Burkholderiales</taxon>
        <taxon>Oxalobacteraceae</taxon>
        <taxon>Telluria group</taxon>
        <taxon>Pseudoduganella</taxon>
    </lineage>
</organism>
<evidence type="ECO:0000256" key="3">
    <source>
        <dbReference type="ARBA" id="ARBA00022475"/>
    </source>
</evidence>
<keyword evidence="2" id="KW-0813">Transport</keyword>
<gene>
    <name evidence="7" type="ORF">GJV26_24465</name>
</gene>
<evidence type="ECO:0000259" key="6">
    <source>
        <dbReference type="PROSITE" id="PS50893"/>
    </source>
</evidence>
<evidence type="ECO:0000313" key="7">
    <source>
        <dbReference type="EMBL" id="MUI15585.1"/>
    </source>
</evidence>